<dbReference type="Pfam" id="PF03732">
    <property type="entry name" value="Retrotrans_gag"/>
    <property type="match status" value="1"/>
</dbReference>
<comment type="caution">
    <text evidence="3">The sequence shown here is derived from an EMBL/GenBank/DDBJ whole genome shotgun (WGS) entry which is preliminary data.</text>
</comment>
<keyword evidence="3" id="KW-0808">Transferase</keyword>
<sequence>MSSSNYPFIVPSDFDIEDDFSSTNTPNYTLASLDYFPALFGNTSLGPSEDLSKYLLASLAISPFHDDPYMKVMQAYNATSNELLIPPPAPIAPPTIFTSSPVLSLSPIENSHKTSLERHEEQIDTILNHLDELPLESIEQVEEKIEGLGIGRVIIQRDFDSLETKLQKARNQIAGLQRRTSTSVAPAMNQIAIRKLVANSVATALEAEVATMANTNNTNRNFGQSGIPIARKCSYKEFMSCQPFNFNAYKITWFEFIKLLIKKYCPRTKVKKMEDEFYNLTVKGNDLKTYIRRFQELVVLCPTMVPNSEKFIEVFIGGLPRNIEGNVIALKPQTLEEAITITQRLMDQVLFDSGFDKSFVSISLASMLNIPPITLDTTDDIEMADGNLVGTNTIIHGCTLIFLNQPLEIDLIPIKLGSFKVVIGMDWLSKYHARIIYDEKVVYILIDDETLIIRAQVMEKKSNERRLDDIPVVREFLGVFLEELHGLPLELNKLTVKNCCPLLRIDDLFDQLQGSSVYSKINLRLGYHQLRVRDEDIPKTTFRTRHVIVSQGIHVDPAKIKAVKDWASPTTPTEVRHYLGLSGYYQRFIEGFLKIAKSSTKLT</sequence>
<gene>
    <name evidence="3" type="ORF">Tci_039707</name>
</gene>
<accession>A0A6L2M2Q9</accession>
<dbReference type="Gene3D" id="3.30.70.270">
    <property type="match status" value="2"/>
</dbReference>
<keyword evidence="1" id="KW-0175">Coiled coil</keyword>
<dbReference type="EMBL" id="BKCJ010005619">
    <property type="protein sequence ID" value="GEU67729.1"/>
    <property type="molecule type" value="Genomic_DNA"/>
</dbReference>
<feature type="coiled-coil region" evidence="1">
    <location>
        <begin position="152"/>
        <end position="179"/>
    </location>
</feature>
<dbReference type="InterPro" id="IPR021109">
    <property type="entry name" value="Peptidase_aspartic_dom_sf"/>
</dbReference>
<dbReference type="SUPFAM" id="SSF56672">
    <property type="entry name" value="DNA/RNA polymerases"/>
    <property type="match status" value="1"/>
</dbReference>
<dbReference type="PANTHER" id="PTHR15503">
    <property type="entry name" value="LDOC1 RELATED"/>
    <property type="match status" value="1"/>
</dbReference>
<proteinExistence type="predicted"/>
<dbReference type="InterPro" id="IPR032567">
    <property type="entry name" value="RTL1-rel"/>
</dbReference>
<evidence type="ECO:0000313" key="3">
    <source>
        <dbReference type="EMBL" id="GEU67729.1"/>
    </source>
</evidence>
<dbReference type="CDD" id="cd00303">
    <property type="entry name" value="retropepsin_like"/>
    <property type="match status" value="1"/>
</dbReference>
<name>A0A6L2M2Q9_TANCI</name>
<dbReference type="Gene3D" id="2.40.70.10">
    <property type="entry name" value="Acid Proteases"/>
    <property type="match status" value="1"/>
</dbReference>
<keyword evidence="3" id="KW-0548">Nucleotidyltransferase</keyword>
<dbReference type="Gene3D" id="3.10.10.10">
    <property type="entry name" value="HIV Type 1 Reverse Transcriptase, subunit A, domain 1"/>
    <property type="match status" value="1"/>
</dbReference>
<dbReference type="InterPro" id="IPR043128">
    <property type="entry name" value="Rev_trsase/Diguanyl_cyclase"/>
</dbReference>
<dbReference type="InterPro" id="IPR043502">
    <property type="entry name" value="DNA/RNA_pol_sf"/>
</dbReference>
<organism evidence="3">
    <name type="scientific">Tanacetum cinerariifolium</name>
    <name type="common">Dalmatian daisy</name>
    <name type="synonym">Chrysanthemum cinerariifolium</name>
    <dbReference type="NCBI Taxonomy" id="118510"/>
    <lineage>
        <taxon>Eukaryota</taxon>
        <taxon>Viridiplantae</taxon>
        <taxon>Streptophyta</taxon>
        <taxon>Embryophyta</taxon>
        <taxon>Tracheophyta</taxon>
        <taxon>Spermatophyta</taxon>
        <taxon>Magnoliopsida</taxon>
        <taxon>eudicotyledons</taxon>
        <taxon>Gunneridae</taxon>
        <taxon>Pentapetalae</taxon>
        <taxon>asterids</taxon>
        <taxon>campanulids</taxon>
        <taxon>Asterales</taxon>
        <taxon>Asteraceae</taxon>
        <taxon>Asteroideae</taxon>
        <taxon>Anthemideae</taxon>
        <taxon>Anthemidinae</taxon>
        <taxon>Tanacetum</taxon>
    </lineage>
</organism>
<dbReference type="PANTHER" id="PTHR15503:SF45">
    <property type="entry name" value="RNA-DIRECTED DNA POLYMERASE HOMOLOG"/>
    <property type="match status" value="1"/>
</dbReference>
<dbReference type="InterPro" id="IPR005162">
    <property type="entry name" value="Retrotrans_gag_dom"/>
</dbReference>
<dbReference type="Pfam" id="PF08284">
    <property type="entry name" value="RVP_2"/>
    <property type="match status" value="1"/>
</dbReference>
<reference evidence="3" key="1">
    <citation type="journal article" date="2019" name="Sci. Rep.">
        <title>Draft genome of Tanacetum cinerariifolium, the natural source of mosquito coil.</title>
        <authorList>
            <person name="Yamashiro T."/>
            <person name="Shiraishi A."/>
            <person name="Satake H."/>
            <person name="Nakayama K."/>
        </authorList>
    </citation>
    <scope>NUCLEOTIDE SEQUENCE</scope>
</reference>
<dbReference type="GO" id="GO:0003964">
    <property type="term" value="F:RNA-directed DNA polymerase activity"/>
    <property type="evidence" value="ECO:0007669"/>
    <property type="project" value="UniProtKB-KW"/>
</dbReference>
<feature type="domain" description="Retrotransposon gag" evidence="2">
    <location>
        <begin position="250"/>
        <end position="320"/>
    </location>
</feature>
<evidence type="ECO:0000259" key="2">
    <source>
        <dbReference type="Pfam" id="PF03732"/>
    </source>
</evidence>
<evidence type="ECO:0000256" key="1">
    <source>
        <dbReference type="SAM" id="Coils"/>
    </source>
</evidence>
<dbReference type="AlphaFoldDB" id="A0A6L2M2Q9"/>
<keyword evidence="3" id="KW-0695">RNA-directed DNA polymerase</keyword>
<protein>
    <submittedName>
        <fullName evidence="3">Reverse transcriptase domain-containing protein</fullName>
    </submittedName>
</protein>